<protein>
    <submittedName>
        <fullName evidence="4">Similar to Protein PRY2 acc. no. P36110</fullName>
    </submittedName>
</protein>
<accession>U4L2H3</accession>
<feature type="compositionally biased region" description="Low complexity" evidence="1">
    <location>
        <begin position="117"/>
        <end position="127"/>
    </location>
</feature>
<name>U4L2H3_PYROM</name>
<dbReference type="Gene3D" id="3.40.33.10">
    <property type="entry name" value="CAP"/>
    <property type="match status" value="1"/>
</dbReference>
<feature type="compositionally biased region" description="Low complexity" evidence="1">
    <location>
        <begin position="151"/>
        <end position="164"/>
    </location>
</feature>
<dbReference type="eggNOG" id="KOG3017">
    <property type="taxonomic scope" value="Eukaryota"/>
</dbReference>
<reference evidence="4 5" key="1">
    <citation type="journal article" date="2013" name="PLoS Genet.">
        <title>The genome and development-dependent transcriptomes of Pyronema confluens: a window into fungal evolution.</title>
        <authorList>
            <person name="Traeger S."/>
            <person name="Altegoer F."/>
            <person name="Freitag M."/>
            <person name="Gabaldon T."/>
            <person name="Kempken F."/>
            <person name="Kumar A."/>
            <person name="Marcet-Houben M."/>
            <person name="Poggeler S."/>
            <person name="Stajich J.E."/>
            <person name="Nowrousian M."/>
        </authorList>
    </citation>
    <scope>NUCLEOTIDE SEQUENCE [LARGE SCALE GENOMIC DNA]</scope>
    <source>
        <strain evidence="5">CBS 100304</strain>
        <tissue evidence="4">Vegetative mycelium</tissue>
    </source>
</reference>
<evidence type="ECO:0000313" key="4">
    <source>
        <dbReference type="EMBL" id="CCX06468.1"/>
    </source>
</evidence>
<sequence>MKASFAIIAALMAATSIASPVDIEKRQDSYQVVHTHVVYKTVTEYKPAGAAHQSTVTAPTKTITRYWSKNGWKHSQPSPSPKPVEPAVSYAPAPIAAPSPIPEAPKAAPAPAPAPVKPEVAPAPAIPSNYGEESANHEESELNNGQWQQTPSAPASGSSGSSGSFADECLKAHNDYRAVHGAGPLTWDEKMANFASGVSATCVFEHSGGPYGENLAAGYDSPAQAIKAWYDENEMYSYAGGGFSSATGHFTQLVWKGAQKVGCAEVNCAGRGGTPGKFFTCNYDVGNVLGSFPDNVLPAIGRRFF</sequence>
<dbReference type="Proteomes" id="UP000018144">
    <property type="component" value="Unassembled WGS sequence"/>
</dbReference>
<dbReference type="SUPFAM" id="SSF55797">
    <property type="entry name" value="PR-1-like"/>
    <property type="match status" value="1"/>
</dbReference>
<dbReference type="PANTHER" id="PTHR10334">
    <property type="entry name" value="CYSTEINE-RICH SECRETORY PROTEIN-RELATED"/>
    <property type="match status" value="1"/>
</dbReference>
<evidence type="ECO:0000256" key="1">
    <source>
        <dbReference type="SAM" id="MobiDB-lite"/>
    </source>
</evidence>
<evidence type="ECO:0000256" key="2">
    <source>
        <dbReference type="SAM" id="SignalP"/>
    </source>
</evidence>
<keyword evidence="5" id="KW-1185">Reference proteome</keyword>
<dbReference type="SMART" id="SM00198">
    <property type="entry name" value="SCP"/>
    <property type="match status" value="1"/>
</dbReference>
<dbReference type="OrthoDB" id="337038at2759"/>
<organism evidence="4 5">
    <name type="scientific">Pyronema omphalodes (strain CBS 100304)</name>
    <name type="common">Pyronema confluens</name>
    <dbReference type="NCBI Taxonomy" id="1076935"/>
    <lineage>
        <taxon>Eukaryota</taxon>
        <taxon>Fungi</taxon>
        <taxon>Dikarya</taxon>
        <taxon>Ascomycota</taxon>
        <taxon>Pezizomycotina</taxon>
        <taxon>Pezizomycetes</taxon>
        <taxon>Pezizales</taxon>
        <taxon>Pyronemataceae</taxon>
        <taxon>Pyronema</taxon>
    </lineage>
</organism>
<keyword evidence="2" id="KW-0732">Signal</keyword>
<feature type="signal peptide" evidence="2">
    <location>
        <begin position="1"/>
        <end position="18"/>
    </location>
</feature>
<dbReference type="OMA" id="NHNVHRS"/>
<feature type="compositionally biased region" description="Pro residues" evidence="1">
    <location>
        <begin position="101"/>
        <end position="116"/>
    </location>
</feature>
<proteinExistence type="predicted"/>
<gene>
    <name evidence="4" type="ORF">PCON_06055</name>
</gene>
<dbReference type="EMBL" id="HF935290">
    <property type="protein sequence ID" value="CCX06468.1"/>
    <property type="molecule type" value="Genomic_DNA"/>
</dbReference>
<dbReference type="AlphaFoldDB" id="U4L2H3"/>
<dbReference type="InterPro" id="IPR001283">
    <property type="entry name" value="CRISP-related"/>
</dbReference>
<feature type="chain" id="PRO_5004651602" evidence="2">
    <location>
        <begin position="19"/>
        <end position="305"/>
    </location>
</feature>
<feature type="domain" description="SCP" evidence="3">
    <location>
        <begin position="164"/>
        <end position="290"/>
    </location>
</feature>
<dbReference type="PRINTS" id="PR00837">
    <property type="entry name" value="V5TPXLIKE"/>
</dbReference>
<feature type="region of interest" description="Disordered" evidence="1">
    <location>
        <begin position="101"/>
        <end position="166"/>
    </location>
</feature>
<dbReference type="Pfam" id="PF00188">
    <property type="entry name" value="CAP"/>
    <property type="match status" value="1"/>
</dbReference>
<dbReference type="InterPro" id="IPR035940">
    <property type="entry name" value="CAP_sf"/>
</dbReference>
<evidence type="ECO:0000313" key="5">
    <source>
        <dbReference type="Proteomes" id="UP000018144"/>
    </source>
</evidence>
<evidence type="ECO:0000259" key="3">
    <source>
        <dbReference type="SMART" id="SM00198"/>
    </source>
</evidence>
<dbReference type="InterPro" id="IPR014044">
    <property type="entry name" value="CAP_dom"/>
</dbReference>
<dbReference type="STRING" id="1076935.U4L2H3"/>